<dbReference type="VEuPathDB" id="VectorBase:HLOH_048180"/>
<dbReference type="Proteomes" id="UP000821853">
    <property type="component" value="Unassembled WGS sequence"/>
</dbReference>
<sequence>MVKFLLERVESHQGISLQQLTGHLSLFPPELTTDGCSVKSVMAFLQKFPDFFVIRNENNMYLARENRQGTSSVNGSAENVASASDSAVCERDITYVTDVTGTVYRLFSIYGFISIESPTKTSVYFDEYFENAQQASLPSSGRQVGGSVAIDAWIGPKDCKAEFAATRVTRANPTKLSSSPVVSPLSANDGGTGDCNTFIHLVNQLGVVEFAKSSLGFIKFGASERERAYFHVNNADKSLRSSIKNLPGQIQRWR</sequence>
<organism evidence="2 3">
    <name type="scientific">Haemaphysalis longicornis</name>
    <name type="common">Bush tick</name>
    <dbReference type="NCBI Taxonomy" id="44386"/>
    <lineage>
        <taxon>Eukaryota</taxon>
        <taxon>Metazoa</taxon>
        <taxon>Ecdysozoa</taxon>
        <taxon>Arthropoda</taxon>
        <taxon>Chelicerata</taxon>
        <taxon>Arachnida</taxon>
        <taxon>Acari</taxon>
        <taxon>Parasitiformes</taxon>
        <taxon>Ixodida</taxon>
        <taxon>Ixodoidea</taxon>
        <taxon>Ixodidae</taxon>
        <taxon>Haemaphysalinae</taxon>
        <taxon>Haemaphysalis</taxon>
    </lineage>
</organism>
<evidence type="ECO:0000313" key="2">
    <source>
        <dbReference type="EMBL" id="KAH9383022.1"/>
    </source>
</evidence>
<dbReference type="AlphaFoldDB" id="A0A9J6H5P2"/>
<feature type="domain" description="Egal-1 winged helix" evidence="1">
    <location>
        <begin position="2"/>
        <end position="63"/>
    </location>
</feature>
<accession>A0A9J6H5P2</accession>
<dbReference type="InterPro" id="IPR056589">
    <property type="entry name" value="WH_Egal-1"/>
</dbReference>
<reference evidence="2 3" key="1">
    <citation type="journal article" date="2020" name="Cell">
        <title>Large-Scale Comparative Analyses of Tick Genomes Elucidate Their Genetic Diversity and Vector Capacities.</title>
        <authorList>
            <consortium name="Tick Genome and Microbiome Consortium (TIGMIC)"/>
            <person name="Jia N."/>
            <person name="Wang J."/>
            <person name="Shi W."/>
            <person name="Du L."/>
            <person name="Sun Y."/>
            <person name="Zhan W."/>
            <person name="Jiang J.F."/>
            <person name="Wang Q."/>
            <person name="Zhang B."/>
            <person name="Ji P."/>
            <person name="Bell-Sakyi L."/>
            <person name="Cui X.M."/>
            <person name="Yuan T.T."/>
            <person name="Jiang B.G."/>
            <person name="Yang W.F."/>
            <person name="Lam T.T."/>
            <person name="Chang Q.C."/>
            <person name="Ding S.J."/>
            <person name="Wang X.J."/>
            <person name="Zhu J.G."/>
            <person name="Ruan X.D."/>
            <person name="Zhao L."/>
            <person name="Wei J.T."/>
            <person name="Ye R.Z."/>
            <person name="Que T.C."/>
            <person name="Du C.H."/>
            <person name="Zhou Y.H."/>
            <person name="Cheng J.X."/>
            <person name="Dai P.F."/>
            <person name="Guo W.B."/>
            <person name="Han X.H."/>
            <person name="Huang E.J."/>
            <person name="Li L.F."/>
            <person name="Wei W."/>
            <person name="Gao Y.C."/>
            <person name="Liu J.Z."/>
            <person name="Shao H.Z."/>
            <person name="Wang X."/>
            <person name="Wang C.C."/>
            <person name="Yang T.C."/>
            <person name="Huo Q.B."/>
            <person name="Li W."/>
            <person name="Chen H.Y."/>
            <person name="Chen S.E."/>
            <person name="Zhou L.G."/>
            <person name="Ni X.B."/>
            <person name="Tian J.H."/>
            <person name="Sheng Y."/>
            <person name="Liu T."/>
            <person name="Pan Y.S."/>
            <person name="Xia L.Y."/>
            <person name="Li J."/>
            <person name="Zhao F."/>
            <person name="Cao W.C."/>
        </authorList>
    </citation>
    <scope>NUCLEOTIDE SEQUENCE [LARGE SCALE GENOMIC DNA]</scope>
    <source>
        <strain evidence="2">HaeL-2018</strain>
    </source>
</reference>
<dbReference type="OrthoDB" id="6428282at2759"/>
<dbReference type="Pfam" id="PF23713">
    <property type="entry name" value="WHD_Egal"/>
    <property type="match status" value="1"/>
</dbReference>
<gene>
    <name evidence="2" type="ORF">HPB48_023681</name>
</gene>
<evidence type="ECO:0000259" key="1">
    <source>
        <dbReference type="Pfam" id="PF23713"/>
    </source>
</evidence>
<protein>
    <recommendedName>
        <fullName evidence="1">Egal-1 winged helix domain-containing protein</fullName>
    </recommendedName>
</protein>
<name>A0A9J6H5P2_HAELO</name>
<comment type="caution">
    <text evidence="2">The sequence shown here is derived from an EMBL/GenBank/DDBJ whole genome shotgun (WGS) entry which is preliminary data.</text>
</comment>
<evidence type="ECO:0000313" key="3">
    <source>
        <dbReference type="Proteomes" id="UP000821853"/>
    </source>
</evidence>
<keyword evidence="3" id="KW-1185">Reference proteome</keyword>
<dbReference type="EMBL" id="JABSTR010000935">
    <property type="protein sequence ID" value="KAH9383022.1"/>
    <property type="molecule type" value="Genomic_DNA"/>
</dbReference>
<proteinExistence type="predicted"/>